<proteinExistence type="predicted"/>
<reference evidence="4 5" key="1">
    <citation type="submission" date="2012-05" db="EMBL/GenBank/DDBJ databases">
        <title>Recombination and specialization in a pathogen metapopulation.</title>
        <authorList>
            <person name="Gardiner A."/>
            <person name="Kemen E."/>
            <person name="Schultz-Larsen T."/>
            <person name="MacLean D."/>
            <person name="Van Oosterhout C."/>
            <person name="Jones J.D.G."/>
        </authorList>
    </citation>
    <scope>NUCLEOTIDE SEQUENCE [LARGE SCALE GENOMIC DNA]</scope>
    <source>
        <strain evidence="4 5">Ac Nc2</strain>
    </source>
</reference>
<evidence type="ECO:0000313" key="5">
    <source>
        <dbReference type="Proteomes" id="UP000053237"/>
    </source>
</evidence>
<gene>
    <name evidence="4" type="ORF">BN9_055920</name>
</gene>
<evidence type="ECO:0000256" key="1">
    <source>
        <dbReference type="PROSITE-ProRule" id="PRU00175"/>
    </source>
</evidence>
<dbReference type="OrthoDB" id="156309at2759"/>
<keyword evidence="1" id="KW-0863">Zinc-finger</keyword>
<dbReference type="InterPro" id="IPR039301">
    <property type="entry name" value="Sip5/DA2"/>
</dbReference>
<evidence type="ECO:0000313" key="4">
    <source>
        <dbReference type="EMBL" id="CCI44768.1"/>
    </source>
</evidence>
<name>A0A024GDJ3_9STRA</name>
<protein>
    <recommendedName>
        <fullName evidence="3">RING-type domain-containing protein</fullName>
    </recommendedName>
</protein>
<dbReference type="GO" id="GO:0005737">
    <property type="term" value="C:cytoplasm"/>
    <property type="evidence" value="ECO:0007669"/>
    <property type="project" value="TreeGrafter"/>
</dbReference>
<evidence type="ECO:0000259" key="3">
    <source>
        <dbReference type="PROSITE" id="PS50089"/>
    </source>
</evidence>
<dbReference type="GO" id="GO:0008270">
    <property type="term" value="F:zinc ion binding"/>
    <property type="evidence" value="ECO:0007669"/>
    <property type="project" value="UniProtKB-KW"/>
</dbReference>
<dbReference type="PANTHER" id="PTHR31315:SF1">
    <property type="entry name" value="PROTEIN SIP5"/>
    <property type="match status" value="1"/>
</dbReference>
<organism evidence="4 5">
    <name type="scientific">Albugo candida</name>
    <dbReference type="NCBI Taxonomy" id="65357"/>
    <lineage>
        <taxon>Eukaryota</taxon>
        <taxon>Sar</taxon>
        <taxon>Stramenopiles</taxon>
        <taxon>Oomycota</taxon>
        <taxon>Peronosporomycetes</taxon>
        <taxon>Albuginales</taxon>
        <taxon>Albuginaceae</taxon>
        <taxon>Albugo</taxon>
    </lineage>
</organism>
<dbReference type="InParanoid" id="A0A024GDJ3"/>
<accession>A0A024GDJ3</accession>
<dbReference type="Proteomes" id="UP000053237">
    <property type="component" value="Unassembled WGS sequence"/>
</dbReference>
<keyword evidence="1" id="KW-0862">Zinc</keyword>
<dbReference type="PANTHER" id="PTHR31315">
    <property type="entry name" value="PROTEIN SIP5"/>
    <property type="match status" value="1"/>
</dbReference>
<feature type="domain" description="RING-type" evidence="3">
    <location>
        <begin position="60"/>
        <end position="102"/>
    </location>
</feature>
<feature type="compositionally biased region" description="Basic and acidic residues" evidence="2">
    <location>
        <begin position="206"/>
        <end position="225"/>
    </location>
</feature>
<feature type="region of interest" description="Disordered" evidence="2">
    <location>
        <begin position="206"/>
        <end position="230"/>
    </location>
</feature>
<dbReference type="STRING" id="65357.A0A024GDJ3"/>
<keyword evidence="5" id="KW-1185">Reference proteome</keyword>
<dbReference type="AlphaFoldDB" id="A0A024GDJ3"/>
<dbReference type="EMBL" id="CAIX01000079">
    <property type="protein sequence ID" value="CCI44768.1"/>
    <property type="molecule type" value="Genomic_DNA"/>
</dbReference>
<comment type="caution">
    <text evidence="4">The sequence shown here is derived from an EMBL/GenBank/DDBJ whole genome shotgun (WGS) entry which is preliminary data.</text>
</comment>
<evidence type="ECO:0000256" key="2">
    <source>
        <dbReference type="SAM" id="MobiDB-lite"/>
    </source>
</evidence>
<dbReference type="InterPro" id="IPR001841">
    <property type="entry name" value="Znf_RING"/>
</dbReference>
<dbReference type="PROSITE" id="PS50089">
    <property type="entry name" value="ZF_RING_2"/>
    <property type="match status" value="1"/>
</dbReference>
<keyword evidence="1" id="KW-0479">Metal-binding</keyword>
<sequence length="270" mass="30114">MGNAKSNMSTCNLLKYTRSTGLYASCPWDSKSVRKLIMEEKLAPRIPGKENDDCVYTEECPICLLYYPKALNTSTCCKKSVCSECYLQLKPPKKRVCCPFCNHDGFTVHFRALGSSVLIAASHKQKGTDQETPANNSANPLDCTQVATVADRELFHQEFRTQLRNNCLSSVSVDTEISASSSLRDSSYLEQLMLMEAIRRSLAGIEDDRTSREGQVSREQNHEDSLSTMKNTDVQWNANNLKGDQIIGTELHRARTASNLGKENQVLSNA</sequence>